<feature type="region of interest" description="Disordered" evidence="2">
    <location>
        <begin position="600"/>
        <end position="625"/>
    </location>
</feature>
<dbReference type="Proteomes" id="UP000438760">
    <property type="component" value="Unassembled WGS sequence"/>
</dbReference>
<sequence>MSDPKLLNVTPIFKSGDINNNKLLDEGEEWVYEAVYFITQEDIDNAEKVNQATVTALTDSNKVISKISGTDYTNENPTIVPLPFGAVDDNFCDNEGDQFISGFHTTIVKTKYGFEIFGERGMPNGTNHVYSPLRILPKNGYDFKGSPMLATMGTYSNTKTQMFLLTSKGLYVWGTEGTVISTALTKNTSFGEISLPANVKPRDVVYMTASYNILVLKTKQGKLYTMGADYQMYGDGSLRADNEWHIVKRTNGSELTDVKLVRVHSYGGFALLNDDSFIAWGKEKYDGQNPVIKNNSNAINVKSPYSNGEKPKMIAVTGNDKQAPNSVSYLVLGNNGKVYSIGGNNNGQLGIGESGKSKFKNTWQVVKSDAKTELSDIIFITGADNSSHETAAGAIDRYGKLYLWGKNGSSMLGQPGDSDVVYASVPQGFLDKNGKLVNKAIYVEIGGHTSMYMGENYKFCYIGHKTNGSMGDGTRNNSAVSKFDCENTPHISEMCAKLTIEPEPGLSIIKDGEYIGKGTDKAIKPGGVIRYTIKVTNTGNTLLTNIEVTDPKLPDFKATIASLLPGELKEFSVNTDYVITQADIERGGVFNQAVGKGNIPTGPVTGKSKPTIPVDKEDPNYPLEDPAYKDCETCTVTILEQQPSITLVKVGVVDEDADTSKGNGVINYTFTITNTGNVSLTLKDFKDSKIPKFTPVFTEGQGTGSLEVGKTWTATATYTITDTDVDAEKVENRAEVTGTAPKGKTTTAESKDDKGFDKPTITPVEGGGPLMTNPHIYHKVQ</sequence>
<dbReference type="PROSITE" id="PS50012">
    <property type="entry name" value="RCC1_3"/>
    <property type="match status" value="1"/>
</dbReference>
<dbReference type="InterPro" id="IPR009091">
    <property type="entry name" value="RCC1/BLIP-II"/>
</dbReference>
<name>A0A6I3LSK1_9FLAO</name>
<proteinExistence type="predicted"/>
<dbReference type="InterPro" id="IPR000408">
    <property type="entry name" value="Reg_chr_condens"/>
</dbReference>
<evidence type="ECO:0000256" key="2">
    <source>
        <dbReference type="SAM" id="MobiDB-lite"/>
    </source>
</evidence>
<dbReference type="PANTHER" id="PTHR22870:SF408">
    <property type="entry name" value="OS09G0560450 PROTEIN"/>
    <property type="match status" value="1"/>
</dbReference>
<evidence type="ECO:0000313" key="5">
    <source>
        <dbReference type="Proteomes" id="UP000438760"/>
    </source>
</evidence>
<dbReference type="AlphaFoldDB" id="A0A6I3LSK1"/>
<feature type="region of interest" description="Disordered" evidence="2">
    <location>
        <begin position="730"/>
        <end position="781"/>
    </location>
</feature>
<evidence type="ECO:0000259" key="3">
    <source>
        <dbReference type="Pfam" id="PF24346"/>
    </source>
</evidence>
<dbReference type="SUPFAM" id="SSF50985">
    <property type="entry name" value="RCC1/BLIP-II"/>
    <property type="match status" value="1"/>
</dbReference>
<dbReference type="NCBIfam" id="TIGR01451">
    <property type="entry name" value="B_ant_repeat"/>
    <property type="match status" value="1"/>
</dbReference>
<feature type="domain" description="DUF7507" evidence="3">
    <location>
        <begin position="504"/>
        <end position="605"/>
    </location>
</feature>
<organism evidence="4 5">
    <name type="scientific">Myroides albus</name>
    <dbReference type="NCBI Taxonomy" id="2562892"/>
    <lineage>
        <taxon>Bacteria</taxon>
        <taxon>Pseudomonadati</taxon>
        <taxon>Bacteroidota</taxon>
        <taxon>Flavobacteriia</taxon>
        <taxon>Flavobacteriales</taxon>
        <taxon>Flavobacteriaceae</taxon>
        <taxon>Myroides</taxon>
    </lineage>
</organism>
<dbReference type="EMBL" id="WMJX01000036">
    <property type="protein sequence ID" value="MTG98965.1"/>
    <property type="molecule type" value="Genomic_DNA"/>
</dbReference>
<dbReference type="InterPro" id="IPR055354">
    <property type="entry name" value="DUF7507"/>
</dbReference>
<dbReference type="Gene3D" id="2.130.10.30">
    <property type="entry name" value="Regulator of chromosome condensation 1/beta-lactamase-inhibitor protein II"/>
    <property type="match status" value="1"/>
</dbReference>
<dbReference type="InterPro" id="IPR047589">
    <property type="entry name" value="DUF11_rpt"/>
</dbReference>
<dbReference type="InterPro" id="IPR051210">
    <property type="entry name" value="Ub_ligase/GEF_domain"/>
</dbReference>
<feature type="domain" description="DUF7507" evidence="3">
    <location>
        <begin position="642"/>
        <end position="748"/>
    </location>
</feature>
<reference evidence="4 5" key="1">
    <citation type="submission" date="2019-11" db="EMBL/GenBank/DDBJ databases">
        <title>Genome of Strain BIT-d1.</title>
        <authorList>
            <person name="Yang Y."/>
        </authorList>
    </citation>
    <scope>NUCLEOTIDE SEQUENCE [LARGE SCALE GENOMIC DNA]</scope>
    <source>
        <strain evidence="4 5">BIT-d1</strain>
    </source>
</reference>
<gene>
    <name evidence="4" type="ORF">GJV76_12625</name>
</gene>
<feature type="compositionally biased region" description="Low complexity" evidence="2">
    <location>
        <begin position="737"/>
        <end position="748"/>
    </location>
</feature>
<dbReference type="RefSeq" id="WP_155092974.1">
    <property type="nucleotide sequence ID" value="NZ_WMJX01000036.1"/>
</dbReference>
<keyword evidence="1" id="KW-0677">Repeat</keyword>
<comment type="caution">
    <text evidence="4">The sequence shown here is derived from an EMBL/GenBank/DDBJ whole genome shotgun (WGS) entry which is preliminary data.</text>
</comment>
<dbReference type="OrthoDB" id="2582440at2"/>
<protein>
    <recommendedName>
        <fullName evidence="3">DUF7507 domain-containing protein</fullName>
    </recommendedName>
</protein>
<evidence type="ECO:0000313" key="4">
    <source>
        <dbReference type="EMBL" id="MTG98965.1"/>
    </source>
</evidence>
<keyword evidence="5" id="KW-1185">Reference proteome</keyword>
<dbReference type="PANTHER" id="PTHR22870">
    <property type="entry name" value="REGULATOR OF CHROMOSOME CONDENSATION"/>
    <property type="match status" value="1"/>
</dbReference>
<dbReference type="Pfam" id="PF24346">
    <property type="entry name" value="DUF7507"/>
    <property type="match status" value="2"/>
</dbReference>
<accession>A0A6I3LSK1</accession>
<evidence type="ECO:0000256" key="1">
    <source>
        <dbReference type="ARBA" id="ARBA00022737"/>
    </source>
</evidence>